<comment type="caution">
    <text evidence="17">Lacks conserved residue(s) required for the propagation of feature annotation.</text>
</comment>
<feature type="binding site" evidence="17">
    <location>
        <position position="176"/>
    </location>
    <ligand>
        <name>UDP-N-acetyl-alpha-D-glucosamine</name>
        <dbReference type="ChEBI" id="CHEBI:57705"/>
    </ligand>
</feature>
<feature type="binding site" evidence="17">
    <location>
        <position position="161"/>
    </location>
    <ligand>
        <name>UDP-N-acetyl-alpha-D-glucosamine</name>
        <dbReference type="ChEBI" id="CHEBI:57705"/>
    </ligand>
</feature>
<evidence type="ECO:0000256" key="11">
    <source>
        <dbReference type="ARBA" id="ARBA00023268"/>
    </source>
</evidence>
<evidence type="ECO:0000256" key="3">
    <source>
        <dbReference type="ARBA" id="ARBA00022490"/>
    </source>
</evidence>
<dbReference type="PANTHER" id="PTHR43584">
    <property type="entry name" value="NUCLEOTIDYL TRANSFERASE"/>
    <property type="match status" value="1"/>
</dbReference>
<keyword evidence="6 17" id="KW-0479">Metal-binding</keyword>
<comment type="pathway">
    <text evidence="17">Bacterial outer membrane biogenesis; LPS lipid A biosynthesis.</text>
</comment>
<dbReference type="GO" id="GO:0019134">
    <property type="term" value="F:glucosamine-1-phosphate N-acetyltransferase activity"/>
    <property type="evidence" value="ECO:0007669"/>
    <property type="project" value="UniProtKB-UniRule"/>
</dbReference>
<evidence type="ECO:0000256" key="8">
    <source>
        <dbReference type="ARBA" id="ARBA00022842"/>
    </source>
</evidence>
<evidence type="ECO:0000256" key="1">
    <source>
        <dbReference type="ARBA" id="ARBA00007707"/>
    </source>
</evidence>
<feature type="binding site" evidence="17">
    <location>
        <position position="372"/>
    </location>
    <ligand>
        <name>UDP-N-acetyl-alpha-D-glucosamine</name>
        <dbReference type="ChEBI" id="CHEBI:57705"/>
    </ligand>
</feature>
<feature type="binding site" evidence="17">
    <location>
        <position position="429"/>
    </location>
    <ligand>
        <name>acetyl-CoA</name>
        <dbReference type="ChEBI" id="CHEBI:57288"/>
    </ligand>
</feature>
<reference evidence="20 21" key="1">
    <citation type="submission" date="2018-09" db="EMBL/GenBank/DDBJ databases">
        <title>Genome sequencing of strain 2DFW10M-5.</title>
        <authorList>
            <person name="Heo J."/>
            <person name="Kim S.-J."/>
            <person name="Kwon S.-W."/>
        </authorList>
    </citation>
    <scope>NUCLEOTIDE SEQUENCE [LARGE SCALE GENOMIC DNA]</scope>
    <source>
        <strain evidence="20 21">2DFW10M-5</strain>
    </source>
</reference>
<feature type="active site" description="Proton acceptor" evidence="17">
    <location>
        <position position="369"/>
    </location>
</feature>
<dbReference type="AlphaFoldDB" id="A0A387BNS2"/>
<comment type="subunit">
    <text evidence="17">Homotrimer.</text>
</comment>
<accession>A0A387BNS2</accession>
<dbReference type="UniPathway" id="UPA00973"/>
<feature type="region of interest" description="Linker" evidence="17">
    <location>
        <begin position="237"/>
        <end position="257"/>
    </location>
</feature>
<evidence type="ECO:0000313" key="21">
    <source>
        <dbReference type="Proteomes" id="UP000275069"/>
    </source>
</evidence>
<evidence type="ECO:0000256" key="5">
    <source>
        <dbReference type="ARBA" id="ARBA00022695"/>
    </source>
</evidence>
<evidence type="ECO:0000259" key="19">
    <source>
        <dbReference type="Pfam" id="PF12804"/>
    </source>
</evidence>
<dbReference type="EC" id="2.7.7.23" evidence="17"/>
<dbReference type="CDD" id="cd03353">
    <property type="entry name" value="LbH_GlmU_C"/>
    <property type="match status" value="1"/>
</dbReference>
<evidence type="ECO:0000256" key="10">
    <source>
        <dbReference type="ARBA" id="ARBA00022984"/>
    </source>
</evidence>
<dbReference type="PANTHER" id="PTHR43584:SF3">
    <property type="entry name" value="BIFUNCTIONAL PROTEIN GLMU"/>
    <property type="match status" value="1"/>
</dbReference>
<comment type="catalytic activity">
    <reaction evidence="14 17">
        <text>alpha-D-glucosamine 1-phosphate + acetyl-CoA = N-acetyl-alpha-D-glucosamine 1-phosphate + CoA + H(+)</text>
        <dbReference type="Rhea" id="RHEA:13725"/>
        <dbReference type="ChEBI" id="CHEBI:15378"/>
        <dbReference type="ChEBI" id="CHEBI:57287"/>
        <dbReference type="ChEBI" id="CHEBI:57288"/>
        <dbReference type="ChEBI" id="CHEBI:57776"/>
        <dbReference type="ChEBI" id="CHEBI:58516"/>
        <dbReference type="EC" id="2.3.1.157"/>
    </reaction>
</comment>
<keyword evidence="12 17" id="KW-0012">Acyltransferase</keyword>
<feature type="binding site" evidence="17">
    <location>
        <position position="234"/>
    </location>
    <ligand>
        <name>Mg(2+)</name>
        <dbReference type="ChEBI" id="CHEBI:18420"/>
    </ligand>
</feature>
<dbReference type="Proteomes" id="UP000275069">
    <property type="component" value="Chromosome"/>
</dbReference>
<dbReference type="InterPro" id="IPR050065">
    <property type="entry name" value="GlmU-like"/>
</dbReference>
<feature type="binding site" evidence="17">
    <location>
        <position position="383"/>
    </location>
    <ligand>
        <name>UDP-N-acetyl-alpha-D-glucosamine</name>
        <dbReference type="ChEBI" id="CHEBI:57705"/>
    </ligand>
</feature>
<dbReference type="GO" id="GO:0000902">
    <property type="term" value="P:cell morphogenesis"/>
    <property type="evidence" value="ECO:0007669"/>
    <property type="project" value="UniProtKB-UniRule"/>
</dbReference>
<feature type="binding site" evidence="17">
    <location>
        <position position="25"/>
    </location>
    <ligand>
        <name>UDP-N-acetyl-alpha-D-glucosamine</name>
        <dbReference type="ChEBI" id="CHEBI:57705"/>
    </ligand>
</feature>
<dbReference type="CDD" id="cd02540">
    <property type="entry name" value="GT2_GlmU_N_bac"/>
    <property type="match status" value="1"/>
</dbReference>
<keyword evidence="4 17" id="KW-0808">Transferase</keyword>
<keyword evidence="11 17" id="KW-0511">Multifunctional enzyme</keyword>
<dbReference type="RefSeq" id="WP_120788190.1">
    <property type="nucleotide sequence ID" value="NZ_CP032624.1"/>
</dbReference>
<dbReference type="GO" id="GO:0008360">
    <property type="term" value="P:regulation of cell shape"/>
    <property type="evidence" value="ECO:0007669"/>
    <property type="project" value="UniProtKB-KW"/>
</dbReference>
<dbReference type="InterPro" id="IPR029044">
    <property type="entry name" value="Nucleotide-diphossugar_trans"/>
</dbReference>
<feature type="region of interest" description="Pyrophosphorylase" evidence="17">
    <location>
        <begin position="1"/>
        <end position="236"/>
    </location>
</feature>
<dbReference type="GO" id="GO:0016020">
    <property type="term" value="C:membrane"/>
    <property type="evidence" value="ECO:0007669"/>
    <property type="project" value="GOC"/>
</dbReference>
<keyword evidence="7 17" id="KW-0677">Repeat</keyword>
<feature type="binding site" evidence="17">
    <location>
        <position position="234"/>
    </location>
    <ligand>
        <name>UDP-N-acetyl-alpha-D-glucosamine</name>
        <dbReference type="ChEBI" id="CHEBI:57705"/>
    </ligand>
</feature>
<evidence type="ECO:0000256" key="9">
    <source>
        <dbReference type="ARBA" id="ARBA00022960"/>
    </source>
</evidence>
<dbReference type="Gene3D" id="3.90.550.10">
    <property type="entry name" value="Spore Coat Polysaccharide Biosynthesis Protein SpsA, Chain A"/>
    <property type="match status" value="1"/>
</dbReference>
<dbReference type="Pfam" id="PF12804">
    <property type="entry name" value="NTP_transf_3"/>
    <property type="match status" value="1"/>
</dbReference>
<evidence type="ECO:0000256" key="6">
    <source>
        <dbReference type="ARBA" id="ARBA00022723"/>
    </source>
</evidence>
<dbReference type="GO" id="GO:0005737">
    <property type="term" value="C:cytoplasm"/>
    <property type="evidence" value="ECO:0007669"/>
    <property type="project" value="UniProtKB-SubCell"/>
</dbReference>
<evidence type="ECO:0000256" key="15">
    <source>
        <dbReference type="ARBA" id="ARBA00048493"/>
    </source>
</evidence>
<dbReference type="KEGG" id="gry:D7I44_03380"/>
<dbReference type="NCBIfam" id="TIGR01173">
    <property type="entry name" value="glmU"/>
    <property type="match status" value="1"/>
</dbReference>
<comment type="subcellular location">
    <subcellularLocation>
        <location evidence="17">Cytoplasm</location>
    </subcellularLocation>
</comment>
<gene>
    <name evidence="17 20" type="primary">glmU</name>
    <name evidence="20" type="ORF">D7I44_03380</name>
</gene>
<evidence type="ECO:0000256" key="16">
    <source>
        <dbReference type="ARBA" id="ARBA00049628"/>
    </source>
</evidence>
<dbReference type="InterPro" id="IPR025877">
    <property type="entry name" value="MobA-like_NTP_Trfase"/>
</dbReference>
<keyword evidence="5 17" id="KW-0548">Nucleotidyltransferase</keyword>
<comment type="cofactor">
    <cofactor evidence="17">
        <name>Mg(2+)</name>
        <dbReference type="ChEBI" id="CHEBI:18420"/>
    </cofactor>
    <text evidence="17">Binds 1 Mg(2+) ion per subunit.</text>
</comment>
<feature type="binding site" evidence="17">
    <location>
        <begin position="83"/>
        <end position="84"/>
    </location>
    <ligand>
        <name>UDP-N-acetyl-alpha-D-glucosamine</name>
        <dbReference type="ChEBI" id="CHEBI:57705"/>
    </ligand>
</feature>
<dbReference type="Gene3D" id="2.160.10.10">
    <property type="entry name" value="Hexapeptide repeat proteins"/>
    <property type="match status" value="1"/>
</dbReference>
<feature type="binding site" evidence="17">
    <location>
        <begin position="11"/>
        <end position="14"/>
    </location>
    <ligand>
        <name>UDP-N-acetyl-alpha-D-glucosamine</name>
        <dbReference type="ChEBI" id="CHEBI:57705"/>
    </ligand>
</feature>
<evidence type="ECO:0000256" key="17">
    <source>
        <dbReference type="HAMAP-Rule" id="MF_01631"/>
    </source>
</evidence>
<comment type="function">
    <text evidence="16 17">Catalyzes the last two sequential reactions in the de novo biosynthetic pathway for UDP-N-acetylglucosamine (UDP-GlcNAc). The C-terminal domain catalyzes the transfer of acetyl group from acetyl coenzyme A to glucosamine-1-phosphate (GlcN-1-P) to produce N-acetylglucosamine-1-phosphate (GlcNAc-1-P), which is converted into UDP-GlcNAc by the transfer of uridine 5-monophosphate (from uridine 5-triphosphate), a reaction catalyzed by the N-terminal domain.</text>
</comment>
<comment type="similarity">
    <text evidence="1 17">In the C-terminal section; belongs to the transferase hexapeptide repeat family.</text>
</comment>
<comment type="catalytic activity">
    <reaction evidence="15 17">
        <text>N-acetyl-alpha-D-glucosamine 1-phosphate + UTP + H(+) = UDP-N-acetyl-alpha-D-glucosamine + diphosphate</text>
        <dbReference type="Rhea" id="RHEA:13509"/>
        <dbReference type="ChEBI" id="CHEBI:15378"/>
        <dbReference type="ChEBI" id="CHEBI:33019"/>
        <dbReference type="ChEBI" id="CHEBI:46398"/>
        <dbReference type="ChEBI" id="CHEBI:57705"/>
        <dbReference type="ChEBI" id="CHEBI:57776"/>
        <dbReference type="EC" id="2.7.7.23"/>
    </reaction>
</comment>
<dbReference type="EMBL" id="CP032624">
    <property type="protein sequence ID" value="AYG02656.1"/>
    <property type="molecule type" value="Genomic_DNA"/>
</dbReference>
<sequence length="486" mass="49710">MTDSRLAIVVLAAGQGTRMKSATPKVLHELAGIPLIGHVLSTAQALAAAHLLVVVRHERDRVAATAKALAPEARIVDQDEMPGTGRAVEQAVDALPADFDGDVLVLSADVPLMDADTLASVLAGHRAANVPVTLFSTVVADPTGYGRVVREADGSVSRIVEQKDASEAERAIAEVNAGMYVFAAAALRDKLAGLTTGNAQGEKYLTDVVGALHGDGHTIGGVVVAEEWKVWGVNDRAQLAQVGAQLNALTVRGWQLAGVTIQDPATTWIDRAVTIEPDVTILPGTQLKGATAIAAGAVIGPDTTLVDTEVGAGATVKRTDATLAVIAAGATVGPFSYLRPGTELGADGKIGAFVETKNAHIGEGAKVPHLSYIGDASVGDGANIGAGGITANYDGVNKHRTEIGAHVKTGAHTVMVAPVTIGAGAYTGAGTTIRNDVPAGALALGIAPQRNREGWVHTHRPGSAADQAALDARSSADAQDEERQAR</sequence>
<evidence type="ECO:0000256" key="13">
    <source>
        <dbReference type="ARBA" id="ARBA00023316"/>
    </source>
</evidence>
<evidence type="ECO:0000256" key="12">
    <source>
        <dbReference type="ARBA" id="ARBA00023315"/>
    </source>
</evidence>
<dbReference type="GO" id="GO:0071555">
    <property type="term" value="P:cell wall organization"/>
    <property type="evidence" value="ECO:0007669"/>
    <property type="project" value="UniProtKB-KW"/>
</dbReference>
<evidence type="ECO:0000256" key="2">
    <source>
        <dbReference type="ARBA" id="ARBA00007947"/>
    </source>
</evidence>
<feature type="binding site" evidence="17">
    <location>
        <begin position="392"/>
        <end position="393"/>
    </location>
    <ligand>
        <name>acetyl-CoA</name>
        <dbReference type="ChEBI" id="CHEBI:57288"/>
    </ligand>
</feature>
<name>A0A387BNS2_9MICO</name>
<dbReference type="InterPro" id="IPR011004">
    <property type="entry name" value="Trimer_LpxA-like_sf"/>
</dbReference>
<dbReference type="GO" id="GO:0006048">
    <property type="term" value="P:UDP-N-acetylglucosamine biosynthetic process"/>
    <property type="evidence" value="ECO:0007669"/>
    <property type="project" value="UniProtKB-UniPathway"/>
</dbReference>
<feature type="binding site" evidence="17">
    <location>
        <position position="357"/>
    </location>
    <ligand>
        <name>UDP-N-acetyl-alpha-D-glucosamine</name>
        <dbReference type="ChEBI" id="CHEBI:57705"/>
    </ligand>
</feature>
<keyword evidence="10 17" id="KW-0573">Peptidoglycan synthesis</keyword>
<dbReference type="OrthoDB" id="9775031at2"/>
<feature type="binding site" evidence="17">
    <location>
        <position position="386"/>
    </location>
    <ligand>
        <name>acetyl-CoA</name>
        <dbReference type="ChEBI" id="CHEBI:57288"/>
    </ligand>
</feature>
<dbReference type="GO" id="GO:0009252">
    <property type="term" value="P:peptidoglycan biosynthetic process"/>
    <property type="evidence" value="ECO:0007669"/>
    <property type="project" value="UniProtKB-UniRule"/>
</dbReference>
<feature type="domain" description="MobA-like NTP transferase" evidence="19">
    <location>
        <begin position="9"/>
        <end position="194"/>
    </location>
</feature>
<feature type="binding site" evidence="17">
    <location>
        <position position="109"/>
    </location>
    <ligand>
        <name>Mg(2+)</name>
        <dbReference type="ChEBI" id="CHEBI:18420"/>
    </ligand>
</feature>
<comment type="similarity">
    <text evidence="2 17">In the N-terminal section; belongs to the N-acetylglucosamine-1-phosphate uridyltransferase family.</text>
</comment>
<feature type="binding site" evidence="17">
    <location>
        <position position="78"/>
    </location>
    <ligand>
        <name>UDP-N-acetyl-alpha-D-glucosamine</name>
        <dbReference type="ChEBI" id="CHEBI:57705"/>
    </ligand>
</feature>
<proteinExistence type="inferred from homology"/>
<keyword evidence="21" id="KW-1185">Reference proteome</keyword>
<dbReference type="GO" id="GO:0009245">
    <property type="term" value="P:lipid A biosynthetic process"/>
    <property type="evidence" value="ECO:0007669"/>
    <property type="project" value="UniProtKB-UniRule"/>
</dbReference>
<protein>
    <recommendedName>
        <fullName evidence="17">Bifunctional protein GlmU</fullName>
    </recommendedName>
    <domain>
        <recommendedName>
            <fullName evidence="17">UDP-N-acetylglucosamine pyrophosphorylase</fullName>
            <ecNumber evidence="17">2.7.7.23</ecNumber>
        </recommendedName>
        <alternativeName>
            <fullName evidence="17">N-acetylglucosamine-1-phosphate uridyltransferase</fullName>
        </alternativeName>
    </domain>
    <domain>
        <recommendedName>
            <fullName evidence="17">Glucosamine-1-phosphate N-acetyltransferase</fullName>
            <ecNumber evidence="17">2.3.1.157</ecNumber>
        </recommendedName>
    </domain>
</protein>
<keyword evidence="9 17" id="KW-0133">Cell shape</keyword>
<dbReference type="GO" id="GO:0003977">
    <property type="term" value="F:UDP-N-acetylglucosamine diphosphorylase activity"/>
    <property type="evidence" value="ECO:0007669"/>
    <property type="project" value="UniProtKB-UniRule"/>
</dbReference>
<dbReference type="GO" id="GO:0000287">
    <property type="term" value="F:magnesium ion binding"/>
    <property type="evidence" value="ECO:0007669"/>
    <property type="project" value="UniProtKB-UniRule"/>
</dbReference>
<dbReference type="InterPro" id="IPR038009">
    <property type="entry name" value="GlmU_C_LbH"/>
</dbReference>
<evidence type="ECO:0000256" key="18">
    <source>
        <dbReference type="SAM" id="MobiDB-lite"/>
    </source>
</evidence>
<dbReference type="SUPFAM" id="SSF51161">
    <property type="entry name" value="Trimeric LpxA-like enzymes"/>
    <property type="match status" value="1"/>
</dbReference>
<feature type="region of interest" description="N-acetyltransferase" evidence="17">
    <location>
        <begin position="258"/>
        <end position="486"/>
    </location>
</feature>
<evidence type="ECO:0000256" key="7">
    <source>
        <dbReference type="ARBA" id="ARBA00022737"/>
    </source>
</evidence>
<feature type="region of interest" description="Disordered" evidence="18">
    <location>
        <begin position="456"/>
        <end position="486"/>
    </location>
</feature>
<keyword evidence="13 17" id="KW-0961">Cell wall biogenesis/degradation</keyword>
<keyword evidence="8 17" id="KW-0460">Magnesium</keyword>
<dbReference type="NCBIfam" id="NF010932">
    <property type="entry name" value="PRK14352.1"/>
    <property type="match status" value="1"/>
</dbReference>
<comment type="pathway">
    <text evidence="17">Nucleotide-sugar biosynthesis; UDP-N-acetyl-alpha-D-glucosamine biosynthesis; UDP-N-acetyl-alpha-D-glucosamine from N-acetyl-alpha-D-glucosamine 1-phosphate: step 1/1.</text>
</comment>
<evidence type="ECO:0000256" key="4">
    <source>
        <dbReference type="ARBA" id="ARBA00022679"/>
    </source>
</evidence>
<dbReference type="SUPFAM" id="SSF53448">
    <property type="entry name" value="Nucleotide-diphospho-sugar transferases"/>
    <property type="match status" value="1"/>
</dbReference>
<dbReference type="EC" id="2.3.1.157" evidence="17"/>
<organism evidence="20 21">
    <name type="scientific">Gryllotalpicola protaetiae</name>
    <dbReference type="NCBI Taxonomy" id="2419771"/>
    <lineage>
        <taxon>Bacteria</taxon>
        <taxon>Bacillati</taxon>
        <taxon>Actinomycetota</taxon>
        <taxon>Actinomycetes</taxon>
        <taxon>Micrococcales</taxon>
        <taxon>Microbacteriaceae</taxon>
        <taxon>Gryllotalpicola</taxon>
    </lineage>
</organism>
<feature type="binding site" evidence="17">
    <location>
        <position position="339"/>
    </location>
    <ligand>
        <name>UDP-N-acetyl-alpha-D-glucosamine</name>
        <dbReference type="ChEBI" id="CHEBI:57705"/>
    </ligand>
</feature>
<feature type="binding site" evidence="17">
    <location>
        <position position="146"/>
    </location>
    <ligand>
        <name>UDP-N-acetyl-alpha-D-glucosamine</name>
        <dbReference type="ChEBI" id="CHEBI:57705"/>
    </ligand>
</feature>
<dbReference type="UniPathway" id="UPA00113">
    <property type="reaction ID" value="UER00532"/>
</dbReference>
<dbReference type="InterPro" id="IPR005882">
    <property type="entry name" value="Bifunctional_GlmU"/>
</dbReference>
<evidence type="ECO:0000313" key="20">
    <source>
        <dbReference type="EMBL" id="AYG02656.1"/>
    </source>
</evidence>
<comment type="pathway">
    <text evidence="17">Nucleotide-sugar biosynthesis; UDP-N-acetyl-alpha-D-glucosamine biosynthesis; N-acetyl-alpha-D-glucosamine 1-phosphate from alpha-D-glucosamine 6-phosphate (route II): step 2/2.</text>
</comment>
<dbReference type="HAMAP" id="MF_01631">
    <property type="entry name" value="GlmU"/>
    <property type="match status" value="1"/>
</dbReference>
<evidence type="ECO:0000256" key="14">
    <source>
        <dbReference type="ARBA" id="ARBA00048247"/>
    </source>
</evidence>
<keyword evidence="3 17" id="KW-0963">Cytoplasm</keyword>